<sequence>MASVSGIFTVKVVPWPTVLFRSMVPPIFSMLVLTTSMPTPRPDTAEIVAAVEKPARKINLRIWPSVMPASSVSVARPFDSTLARIRSTARPRPSSEISRMM</sequence>
<name>A0A1J5PTP9_9ZZZZ</name>
<comment type="caution">
    <text evidence="1">The sequence shown here is derived from an EMBL/GenBank/DDBJ whole genome shotgun (WGS) entry which is preliminary data.</text>
</comment>
<dbReference type="EMBL" id="MLJW01006264">
    <property type="protein sequence ID" value="OIQ66925.1"/>
    <property type="molecule type" value="Genomic_DNA"/>
</dbReference>
<dbReference type="AlphaFoldDB" id="A0A1J5PTP9"/>
<evidence type="ECO:0000313" key="1">
    <source>
        <dbReference type="EMBL" id="OIQ66925.1"/>
    </source>
</evidence>
<protein>
    <submittedName>
        <fullName evidence="1">Uncharacterized protein</fullName>
    </submittedName>
</protein>
<accession>A0A1J5PTP9</accession>
<gene>
    <name evidence="1" type="ORF">GALL_515030</name>
</gene>
<proteinExistence type="predicted"/>
<reference evidence="1" key="1">
    <citation type="submission" date="2016-10" db="EMBL/GenBank/DDBJ databases">
        <title>Sequence of Gallionella enrichment culture.</title>
        <authorList>
            <person name="Poehlein A."/>
            <person name="Muehling M."/>
            <person name="Daniel R."/>
        </authorList>
    </citation>
    <scope>NUCLEOTIDE SEQUENCE</scope>
</reference>
<organism evidence="1">
    <name type="scientific">mine drainage metagenome</name>
    <dbReference type="NCBI Taxonomy" id="410659"/>
    <lineage>
        <taxon>unclassified sequences</taxon>
        <taxon>metagenomes</taxon>
        <taxon>ecological metagenomes</taxon>
    </lineage>
</organism>